<comment type="caution">
    <text evidence="2">The sequence shown here is derived from an EMBL/GenBank/DDBJ whole genome shotgun (WGS) entry which is preliminary data.</text>
</comment>
<dbReference type="NCBIfam" id="TIGR01640">
    <property type="entry name" value="F_box_assoc_1"/>
    <property type="match status" value="1"/>
</dbReference>
<sequence length="375" mass="44174">MMMSDLPADLVEEILSRVPATSLKRLRSTCKQWNALFKNRGFAKKHIRKAPKQSLVLLWKYYRVCSISVNLNVAPSIEFKGALSIKDFRYNSKQVKIARVFHCDGLLLCTAKDDRLVVWNPCLGENRWIPLRTDYKKDTTFSLGYQNNKSCRSYKILKWWNCYEPNHHVVGLEIYEFSSDSWRVLDKVDLDFYLQTNSCVSLKGNTYWLTSDLSEKFFHSFDFTRERFKRLCLPPNPKSCYTVLSVVREEQLSVLHQNFDTSEIDIWMTSRTDSEADLLWRKSFTMDLKICSPYSYPICMSYLILEEKKVAAFCAVRKCSYEAMHYIITIIGEDDEYHIEIPHEDPTYWSGSFIFNYTPSLVQIKREHGNHYWKG</sequence>
<proteinExistence type="predicted"/>
<dbReference type="Pfam" id="PF00646">
    <property type="entry name" value="F-box"/>
    <property type="match status" value="1"/>
</dbReference>
<dbReference type="InterPro" id="IPR001810">
    <property type="entry name" value="F-box_dom"/>
</dbReference>
<dbReference type="InterPro" id="IPR006527">
    <property type="entry name" value="F-box-assoc_dom_typ1"/>
</dbReference>
<organism evidence="2 3">
    <name type="scientific">Arabidopsis suecica</name>
    <name type="common">Swedish thale-cress</name>
    <name type="synonym">Cardaminopsis suecica</name>
    <dbReference type="NCBI Taxonomy" id="45249"/>
    <lineage>
        <taxon>Eukaryota</taxon>
        <taxon>Viridiplantae</taxon>
        <taxon>Streptophyta</taxon>
        <taxon>Embryophyta</taxon>
        <taxon>Tracheophyta</taxon>
        <taxon>Spermatophyta</taxon>
        <taxon>Magnoliopsida</taxon>
        <taxon>eudicotyledons</taxon>
        <taxon>Gunneridae</taxon>
        <taxon>Pentapetalae</taxon>
        <taxon>rosids</taxon>
        <taxon>malvids</taxon>
        <taxon>Brassicales</taxon>
        <taxon>Brassicaceae</taxon>
        <taxon>Camelineae</taxon>
        <taxon>Arabidopsis</taxon>
    </lineage>
</organism>
<dbReference type="InterPro" id="IPR050796">
    <property type="entry name" value="SCF_F-box_component"/>
</dbReference>
<dbReference type="CDD" id="cd22157">
    <property type="entry name" value="F-box_AtFBW1-like"/>
    <property type="match status" value="1"/>
</dbReference>
<evidence type="ECO:0000313" key="2">
    <source>
        <dbReference type="EMBL" id="KAG7583468.1"/>
    </source>
</evidence>
<dbReference type="OrthoDB" id="1022206at2759"/>
<dbReference type="SMART" id="SM00256">
    <property type="entry name" value="FBOX"/>
    <property type="match status" value="1"/>
</dbReference>
<feature type="domain" description="F-box" evidence="1">
    <location>
        <begin position="1"/>
        <end position="50"/>
    </location>
</feature>
<evidence type="ECO:0000259" key="1">
    <source>
        <dbReference type="PROSITE" id="PS50181"/>
    </source>
</evidence>
<dbReference type="Pfam" id="PF07734">
    <property type="entry name" value="FBA_1"/>
    <property type="match status" value="1"/>
</dbReference>
<reference evidence="2 3" key="1">
    <citation type="submission" date="2020-12" db="EMBL/GenBank/DDBJ databases">
        <title>Concerted genomic and epigenomic changes stabilize Arabidopsis allopolyploids.</title>
        <authorList>
            <person name="Chen Z."/>
        </authorList>
    </citation>
    <scope>NUCLEOTIDE SEQUENCE [LARGE SCALE GENOMIC DNA]</scope>
    <source>
        <strain evidence="2">As9502</strain>
        <tissue evidence="2">Leaf</tissue>
    </source>
</reference>
<dbReference type="PROSITE" id="PS50181">
    <property type="entry name" value="FBOX"/>
    <property type="match status" value="1"/>
</dbReference>
<dbReference type="PANTHER" id="PTHR31672:SF13">
    <property type="entry name" value="F-BOX PROTEIN CPR30-LIKE"/>
    <property type="match status" value="1"/>
</dbReference>
<evidence type="ECO:0000313" key="3">
    <source>
        <dbReference type="Proteomes" id="UP000694251"/>
    </source>
</evidence>
<protein>
    <submittedName>
        <fullName evidence="2">F-box associated interaction domain</fullName>
    </submittedName>
</protein>
<gene>
    <name evidence="2" type="ORF">ISN44_As08g029780</name>
</gene>
<dbReference type="AlphaFoldDB" id="A0A8T2B8L8"/>
<keyword evidence="3" id="KW-1185">Reference proteome</keyword>
<accession>A0A8T2B8L8</accession>
<name>A0A8T2B8L8_ARASU</name>
<dbReference type="PANTHER" id="PTHR31672">
    <property type="entry name" value="BNACNNG10540D PROTEIN"/>
    <property type="match status" value="1"/>
</dbReference>
<dbReference type="InterPro" id="IPR017451">
    <property type="entry name" value="F-box-assoc_interact_dom"/>
</dbReference>
<dbReference type="EMBL" id="JAEFBJ010000008">
    <property type="protein sequence ID" value="KAG7583468.1"/>
    <property type="molecule type" value="Genomic_DNA"/>
</dbReference>
<dbReference type="Proteomes" id="UP000694251">
    <property type="component" value="Chromosome 8"/>
</dbReference>